<dbReference type="Gene3D" id="1.10.443.10">
    <property type="entry name" value="Intergrase catalytic core"/>
    <property type="match status" value="1"/>
</dbReference>
<dbReference type="GO" id="GO:0003677">
    <property type="term" value="F:DNA binding"/>
    <property type="evidence" value="ECO:0007669"/>
    <property type="project" value="InterPro"/>
</dbReference>
<organism evidence="3">
    <name type="scientific">marine sediment metagenome</name>
    <dbReference type="NCBI Taxonomy" id="412755"/>
    <lineage>
        <taxon>unclassified sequences</taxon>
        <taxon>metagenomes</taxon>
        <taxon>ecological metagenomes</taxon>
    </lineage>
</organism>
<name>X1VLF4_9ZZZZ</name>
<dbReference type="AlphaFoldDB" id="X1VLF4"/>
<comment type="caution">
    <text evidence="3">The sequence shown here is derived from an EMBL/GenBank/DDBJ whole genome shotgun (WGS) entry which is preliminary data.</text>
</comment>
<dbReference type="GO" id="GO:0015074">
    <property type="term" value="P:DNA integration"/>
    <property type="evidence" value="ECO:0007669"/>
    <property type="project" value="InterPro"/>
</dbReference>
<gene>
    <name evidence="3" type="ORF">S12H4_60842</name>
</gene>
<dbReference type="PROSITE" id="PS51898">
    <property type="entry name" value="TYR_RECOMBINASE"/>
    <property type="match status" value="1"/>
</dbReference>
<evidence type="ECO:0000313" key="3">
    <source>
        <dbReference type="EMBL" id="GAJ16636.1"/>
    </source>
</evidence>
<accession>X1VLF4</accession>
<sequence length="117" mass="14056">MKPAKIASKKIDETKILTEKEFEKLLAYPELPEQIRLITRFLWKTGTRISESLDIRLRDIKIVDNRAHIRLMGKGRKERTVRIGKDFYEELTGYFRGKEFLFEKTNGRKFRREYVSM</sequence>
<dbReference type="SUPFAM" id="SSF56349">
    <property type="entry name" value="DNA breaking-rejoining enzymes"/>
    <property type="match status" value="1"/>
</dbReference>
<evidence type="ECO:0000259" key="2">
    <source>
        <dbReference type="PROSITE" id="PS51898"/>
    </source>
</evidence>
<dbReference type="EMBL" id="BARW01040166">
    <property type="protein sequence ID" value="GAJ16636.1"/>
    <property type="molecule type" value="Genomic_DNA"/>
</dbReference>
<dbReference type="GO" id="GO:0006310">
    <property type="term" value="P:DNA recombination"/>
    <property type="evidence" value="ECO:0007669"/>
    <property type="project" value="UniProtKB-KW"/>
</dbReference>
<keyword evidence="1" id="KW-0233">DNA recombination</keyword>
<dbReference type="Pfam" id="PF00589">
    <property type="entry name" value="Phage_integrase"/>
    <property type="match status" value="1"/>
</dbReference>
<dbReference type="InterPro" id="IPR013762">
    <property type="entry name" value="Integrase-like_cat_sf"/>
</dbReference>
<protein>
    <recommendedName>
        <fullName evidence="2">Tyr recombinase domain-containing protein</fullName>
    </recommendedName>
</protein>
<proteinExistence type="predicted"/>
<dbReference type="InterPro" id="IPR002104">
    <property type="entry name" value="Integrase_catalytic"/>
</dbReference>
<feature type="domain" description="Tyr recombinase" evidence="2">
    <location>
        <begin position="12"/>
        <end position="117"/>
    </location>
</feature>
<feature type="non-terminal residue" evidence="3">
    <location>
        <position position="117"/>
    </location>
</feature>
<reference evidence="3" key="1">
    <citation type="journal article" date="2014" name="Front. Microbiol.">
        <title>High frequency of phylogenetically diverse reductive dehalogenase-homologous genes in deep subseafloor sedimentary metagenomes.</title>
        <authorList>
            <person name="Kawai M."/>
            <person name="Futagami T."/>
            <person name="Toyoda A."/>
            <person name="Takaki Y."/>
            <person name="Nishi S."/>
            <person name="Hori S."/>
            <person name="Arai W."/>
            <person name="Tsubouchi T."/>
            <person name="Morono Y."/>
            <person name="Uchiyama I."/>
            <person name="Ito T."/>
            <person name="Fujiyama A."/>
            <person name="Inagaki F."/>
            <person name="Takami H."/>
        </authorList>
    </citation>
    <scope>NUCLEOTIDE SEQUENCE</scope>
    <source>
        <strain evidence="3">Expedition CK06-06</strain>
    </source>
</reference>
<dbReference type="InterPro" id="IPR011010">
    <property type="entry name" value="DNA_brk_join_enz"/>
</dbReference>
<evidence type="ECO:0000256" key="1">
    <source>
        <dbReference type="ARBA" id="ARBA00023172"/>
    </source>
</evidence>